<dbReference type="PROSITE" id="PS51257">
    <property type="entry name" value="PROKAR_LIPOPROTEIN"/>
    <property type="match status" value="1"/>
</dbReference>
<dbReference type="SMART" id="SM00635">
    <property type="entry name" value="BID_2"/>
    <property type="match status" value="3"/>
</dbReference>
<dbReference type="Proteomes" id="UP000190951">
    <property type="component" value="Chromosome"/>
</dbReference>
<dbReference type="AlphaFoldDB" id="A0A1S8M9Q6"/>
<dbReference type="InterPro" id="IPR045197">
    <property type="entry name" value="NUP210-like"/>
</dbReference>
<organism evidence="1 2">
    <name type="scientific">Clostridium felsineum</name>
    <dbReference type="NCBI Taxonomy" id="36839"/>
    <lineage>
        <taxon>Bacteria</taxon>
        <taxon>Bacillati</taxon>
        <taxon>Bacillota</taxon>
        <taxon>Clostridia</taxon>
        <taxon>Eubacteriales</taxon>
        <taxon>Clostridiaceae</taxon>
        <taxon>Clostridium</taxon>
    </lineage>
</organism>
<dbReference type="KEGG" id="crw:CROST_025900"/>
<dbReference type="InterPro" id="IPR003343">
    <property type="entry name" value="Big_2"/>
</dbReference>
<sequence>MKNKFKISVLVFLVVILGCFTSVFADSTSGNHNQKNNVNGYISKATQLSLDRTSMSLPLGGTDNLGVSTDATYVQLAWTSSDPSVVSVDYSTGKITALKIGRAAITVTLQDGSNLSASCDVQVYGETKISLNKTTDWIDMGGTDNLSATVSPSYLGVIWSSSDPSIAMVDQNGKVTALKEGTVTISANIMQGGNFASCTVNVINTATISLNKTTDLIAVGGEDNLSATVNPVGVGVTWTSSDPSIATVDSNGKISGIKAGQATITATAADGKTAECSVTVKSEQVKLTVYMGYGVAKEYDLSEDEVNDFINWYNARANNQTTKAYYVFNVLGKKQYLLFDKIQTFDVE</sequence>
<reference evidence="1 2" key="1">
    <citation type="submission" date="2022-04" db="EMBL/GenBank/DDBJ databases">
        <title>Genome sequence of C. roseum typestrain.</title>
        <authorList>
            <person name="Poehlein A."/>
            <person name="Schoch T."/>
            <person name="Duerre P."/>
            <person name="Daniel R."/>
        </authorList>
    </citation>
    <scope>NUCLEOTIDE SEQUENCE [LARGE SCALE GENOMIC DNA]</scope>
    <source>
        <strain evidence="1 2">DSM 7320</strain>
    </source>
</reference>
<dbReference type="EMBL" id="CP096983">
    <property type="protein sequence ID" value="URZ11873.1"/>
    <property type="molecule type" value="Genomic_DNA"/>
</dbReference>
<dbReference type="Pfam" id="PF02368">
    <property type="entry name" value="Big_2"/>
    <property type="match status" value="3"/>
</dbReference>
<proteinExistence type="predicted"/>
<evidence type="ECO:0000313" key="1">
    <source>
        <dbReference type="EMBL" id="URZ11873.1"/>
    </source>
</evidence>
<dbReference type="SUPFAM" id="SSF49373">
    <property type="entry name" value="Invasin/intimin cell-adhesion fragments"/>
    <property type="match status" value="3"/>
</dbReference>
<dbReference type="PANTHER" id="PTHR23019">
    <property type="entry name" value="NUCLEAR PORE MEMBRANE GLYCOPROTEIN GP210-RELATED"/>
    <property type="match status" value="1"/>
</dbReference>
<dbReference type="STRING" id="84029.CROST_23950"/>
<dbReference type="InterPro" id="IPR008964">
    <property type="entry name" value="Invasin/intimin_cell_adhesion"/>
</dbReference>
<accession>A0A1S8M9Q6</accession>
<gene>
    <name evidence="1" type="ORF">CROST_025900</name>
</gene>
<protein>
    <submittedName>
        <fullName evidence="1">Uncharacterized protein</fullName>
    </submittedName>
</protein>
<keyword evidence="2" id="KW-1185">Reference proteome</keyword>
<dbReference type="Gene3D" id="2.60.40.1080">
    <property type="match status" value="3"/>
</dbReference>
<dbReference type="RefSeq" id="WP_077833669.1">
    <property type="nucleotide sequence ID" value="NZ_CP096983.1"/>
</dbReference>
<name>A0A1S8M9Q6_9CLOT</name>
<dbReference type="PANTHER" id="PTHR23019:SF0">
    <property type="entry name" value="NUCLEAR PORE MEMBRANE GLYCOPROTEIN 210"/>
    <property type="match status" value="1"/>
</dbReference>
<evidence type="ECO:0000313" key="2">
    <source>
        <dbReference type="Proteomes" id="UP000190951"/>
    </source>
</evidence>